<gene>
    <name evidence="9" type="ORF">COO92_11415</name>
</gene>
<dbReference type="PANTHER" id="PTHR32309">
    <property type="entry name" value="TYROSINE-PROTEIN KINASE"/>
    <property type="match status" value="1"/>
</dbReference>
<evidence type="ECO:0000256" key="6">
    <source>
        <dbReference type="SAM" id="Coils"/>
    </source>
</evidence>
<dbReference type="RefSeq" id="WP_101302193.1">
    <property type="nucleotide sequence ID" value="NZ_NXGX01000004.1"/>
</dbReference>
<keyword evidence="7" id="KW-1133">Transmembrane helix</keyword>
<dbReference type="SUPFAM" id="SSF52540">
    <property type="entry name" value="P-loop containing nucleoside triphosphate hydrolases"/>
    <property type="match status" value="1"/>
</dbReference>
<evidence type="ECO:0000256" key="7">
    <source>
        <dbReference type="SAM" id="Phobius"/>
    </source>
</evidence>
<keyword evidence="2" id="KW-0547">Nucleotide-binding</keyword>
<organism evidence="9 10">
    <name type="scientific">Thalassospira lohafexi</name>
    <dbReference type="NCBI Taxonomy" id="744227"/>
    <lineage>
        <taxon>Bacteria</taxon>
        <taxon>Pseudomonadati</taxon>
        <taxon>Pseudomonadota</taxon>
        <taxon>Alphaproteobacteria</taxon>
        <taxon>Rhodospirillales</taxon>
        <taxon>Thalassospiraceae</taxon>
        <taxon>Thalassospira</taxon>
    </lineage>
</organism>
<evidence type="ECO:0000313" key="9">
    <source>
        <dbReference type="EMBL" id="PKR58345.1"/>
    </source>
</evidence>
<evidence type="ECO:0000259" key="8">
    <source>
        <dbReference type="Pfam" id="PF13614"/>
    </source>
</evidence>
<protein>
    <recommendedName>
        <fullName evidence="8">AAA domain-containing protein</fullName>
    </recommendedName>
</protein>
<evidence type="ECO:0000256" key="4">
    <source>
        <dbReference type="ARBA" id="ARBA00022840"/>
    </source>
</evidence>
<feature type="domain" description="AAA" evidence="8">
    <location>
        <begin position="505"/>
        <end position="661"/>
    </location>
</feature>
<keyword evidence="5" id="KW-0829">Tyrosine-protein kinase</keyword>
<keyword evidence="3" id="KW-0418">Kinase</keyword>
<keyword evidence="7" id="KW-0472">Membrane</keyword>
<keyword evidence="10" id="KW-1185">Reference proteome</keyword>
<dbReference type="AlphaFoldDB" id="A0A2N3L697"/>
<keyword evidence="6" id="KW-0175">Coiled coil</keyword>
<dbReference type="InterPro" id="IPR050445">
    <property type="entry name" value="Bact_polysacc_biosynth/exp"/>
</dbReference>
<dbReference type="Proteomes" id="UP000233332">
    <property type="component" value="Unassembled WGS sequence"/>
</dbReference>
<dbReference type="Gene3D" id="3.40.50.300">
    <property type="entry name" value="P-loop containing nucleotide triphosphate hydrolases"/>
    <property type="match status" value="1"/>
</dbReference>
<dbReference type="InterPro" id="IPR027417">
    <property type="entry name" value="P-loop_NTPase"/>
</dbReference>
<keyword evidence="7" id="KW-0812">Transmembrane</keyword>
<feature type="transmembrane region" description="Helical" evidence="7">
    <location>
        <begin position="32"/>
        <end position="51"/>
    </location>
</feature>
<dbReference type="InterPro" id="IPR005702">
    <property type="entry name" value="Wzc-like_C"/>
</dbReference>
<dbReference type="Pfam" id="PF13614">
    <property type="entry name" value="AAA_31"/>
    <property type="match status" value="1"/>
</dbReference>
<dbReference type="InterPro" id="IPR025669">
    <property type="entry name" value="AAA_dom"/>
</dbReference>
<evidence type="ECO:0000256" key="2">
    <source>
        <dbReference type="ARBA" id="ARBA00022741"/>
    </source>
</evidence>
<name>A0A2N3L697_9PROT</name>
<keyword evidence="4" id="KW-0067">ATP-binding</keyword>
<reference evidence="9 10" key="1">
    <citation type="submission" date="2017-09" db="EMBL/GenBank/DDBJ databases">
        <title>Biodiversity and function of Thalassospira species in the particle-attached aromatic-hydrocarbon-degrading consortia from the surface seawater of the China South Sea.</title>
        <authorList>
            <person name="Dong C."/>
            <person name="Lai Q."/>
            <person name="Shao Z."/>
        </authorList>
    </citation>
    <scope>NUCLEOTIDE SEQUENCE [LARGE SCALE GENOMIC DNA]</scope>
    <source>
        <strain evidence="9 10">139Z-12</strain>
    </source>
</reference>
<feature type="transmembrane region" description="Helical" evidence="7">
    <location>
        <begin position="423"/>
        <end position="441"/>
    </location>
</feature>
<proteinExistence type="predicted"/>
<evidence type="ECO:0000256" key="5">
    <source>
        <dbReference type="ARBA" id="ARBA00023137"/>
    </source>
</evidence>
<evidence type="ECO:0000256" key="3">
    <source>
        <dbReference type="ARBA" id="ARBA00022777"/>
    </source>
</evidence>
<comment type="caution">
    <text evidence="9">The sequence shown here is derived from an EMBL/GenBank/DDBJ whole genome shotgun (WGS) entry which is preliminary data.</text>
</comment>
<evidence type="ECO:0000313" key="10">
    <source>
        <dbReference type="Proteomes" id="UP000233332"/>
    </source>
</evidence>
<sequence length="696" mass="75917">MTGTPNTPNQYAPRFDPSLGDLVAIMWQRRGVTLLAFVVILLSGLIAVGQWQPEYRSVAEVGLTRPVEVPQPGAIQAQPSRTGQVTAQEIETLIAEMKSQDVLSAALAVLRGDDVWNAGQSPSKTSETTMIDTLRAGLEANRIGNAAVLEVSYHSISPDLGQTVLQTIIESHVWWREGRQKQYLRHRAQEVEAQYRTAQAELAKREETLTSWQRDAGVLDEQESKMMLARIYALDEQAEEIGHELIAARVARDHGADLQKLSDLLAMPDVAGNPIVSQLAARFDELRSEYVTLDQRYGPKHPVMQSKSRELDDLRSELFTAARSAADRVVQQLDLKVAGASGKLKLVTQQRDQWQGRMTDRHDRMQGQAALLRAVEMARADVLELGQKSQSLQRDLAAFRGDVEILRPATAATTAEFPSKRDLVLMVVFIAMFGSVIAALLRHYFDQTIDDGFDAETTLGIHLFARIPDMEGPDGGHEAIGHLAVLMRILHQEKATPAEHAKTAQLIAMGSAVTGEGKSHIARSLADVLGGFGARVLLINADLHDPGPLETVGDGGRDLTAVLSGDCMLEDAIISGQDGRYDQLGAAFAVPGNMASRLIETRFPDVIANLRQTYDHIIIDTPPILSVADAIVAFRQADVGLFAVRCGYSKRRDIADAINQLRAVGVRPNGVVMNGVRPRAAYGAVPSSIAPAERMS</sequence>
<accession>A0A2N3L697</accession>
<dbReference type="EMBL" id="NXGX01000004">
    <property type="protein sequence ID" value="PKR58345.1"/>
    <property type="molecule type" value="Genomic_DNA"/>
</dbReference>
<keyword evidence="1" id="KW-0808">Transferase</keyword>
<dbReference type="CDD" id="cd05387">
    <property type="entry name" value="BY-kinase"/>
    <property type="match status" value="1"/>
</dbReference>
<feature type="coiled-coil region" evidence="6">
    <location>
        <begin position="181"/>
        <end position="208"/>
    </location>
</feature>
<dbReference type="PANTHER" id="PTHR32309:SF31">
    <property type="entry name" value="CAPSULAR EXOPOLYSACCHARIDE FAMILY"/>
    <property type="match status" value="1"/>
</dbReference>
<evidence type="ECO:0000256" key="1">
    <source>
        <dbReference type="ARBA" id="ARBA00022679"/>
    </source>
</evidence>